<dbReference type="EMBL" id="CP003607">
    <property type="protein sequence ID" value="AFY84538.1"/>
    <property type="molecule type" value="Genomic_DNA"/>
</dbReference>
<dbReference type="Pfam" id="PF13176">
    <property type="entry name" value="TPR_7"/>
    <property type="match status" value="1"/>
</dbReference>
<sequence>MNPPTPKEQIEALQSELIQLRKRGDRTESRQDNRHAELEILGKLGIAYYQDQEWHSAIAILTEYLNLARELGNQTNEAVAHYYLGFTQQAIAEFEQAVAAFFQGYRLFRQLQQHEFAAQLWQQLVQQGQRYLQNQQVPEAVALYKRQIQILLEFDDLKASAEIAVELGKVYYSQPDFPEAIGCFTSALDTAQTLKDQTLENVALAWLGCSHWQGGDLSQGLQYLEQRLALVQQLKNTAAQQETLTWLIQICQQLDNPDKLIQSYQLQANFWQQQGEPVNQHLSLYELAIYQFNRQQYPEALSGFQLALELANTLNDDQGKSWKTANNNYMLGECYRNLGENQAAIFPYEQAVELYLQLGAKDWAKKGLEHLLNLYRELQQLEQEIDCQKKRFQLIQDKGEDIKAQSLAYEIGNLYNRRQQFTQALEYYQEALILAKKLEQPQNLANAAYMVGQCYRNLGQQQVAISPYEQAVELYLQLGVKEWAEKGLEHLLNLYRELQQLEQEIDCQKKRFQLIQDKGEDIKAQSLAYEIGNLYNRRQQFTQALEYYQEALILAKKLEQQKNIANAAYMVGQCYRNLGQQQAAISGYEQAVGLYLEVKETKWALSGLDYLVNLYRELGQYEEVIASYQRRLEILRELGDAKAEQSCLYNIGSLYDDLKQWENALKYFDLALSLAQKLKLKHSQANAHYMQGQCCRNLGQQQAAISGYEQAVELYVEVKETKWALSGLDYLVNLYRELKQDEQVIASYQRRLEIFRELGDRTSEHSCLYDLVTFQFNTQKYQDALSGFEAALQIAETLTEDSNQTYKLANSRYMMGQCCQNLGQAQAAIAHYQQATGLYIELGVKDWAAKALDYQGTLQKELNNYEQALAAQEQRLGLLQELNEPASKQSCLYNIGCILNYKKQWTRALEYFGQALSLAVELEQKPNEANAHYMLAQCYESLGDFQLAEESTQRAKNLYQSLGNDEWEEICQNSLSRLAAKANQYERSRFGQDRNTDQRIQQALQQFWLQLLQVAMESGWDQAAMHQVMRQNMELIVPALGETIAQSMLGLLAQNPNQAEGVAALIENTCASIMGFPDGRYGEALEIAMRGYDVVLALRADNPKKRAGTLNNLGIAYGLQAELGLDPAANLGQAITAYTEAASILRCPGLEKDLASTLNNLGVAYKAQAELGLDPVANLGQAITAYTEAASILRRPGLEKDLASTLNNLGVAYKAQAELGLDPVANLSHAITAYTEAASILRCPGLEKDLAGTLTNLGVAYTIQAELSLDPAANLSHAITAYTEAASILRRPGLEKDLASTLANLGVAYTIQAELSLDPAANLSHAITAYTEAASILRCPGLEKDLASTLANLGNAYQTQADLGLDPATNLDQAITVYTESATILRRPGLEKDLAVTLTNLGITYGTQAELGLDPAANLGQAITAYTEAASILRRSGLQKNLASTLNNCGFAYHAQSHLPSNSPDQKQTALENAYRSFAEALEQVEYLRGEITTEGYKRNFNEQWNRIYRGMVEVCLEVGNYNAAIEYVDRSKARNLTELIATRDAYPGGVIPPEDRQCLQQLRQAIFEENRRLQEDLNPDYGKVNQLRQEFQEKFPYQPLHFEQIQELLDEETAILEWYILADKFLTFTLTNQTLNLWESSHDDRQNLIDWGNAYLRDYRNNKTQWHNKLPQRLEELAQILHLDEILHNLREKFPNCKKLILIPHRFLHLLPIHALPVPVIATDGVGAQCLRPISRQNGHPEGLHIAPLQELFPKGVAYAPNCQVLQQAQNRQRPDFNQLFAIQNPTKDLDFTDIEVAAIQSLFNPHHILQYDAAEKAAILDGDNLKNAHCTHFSCHGYFNFEDALKSALLLAKSEFTPPPPNEDKSRYIPLQNGNLLDLGKCLTIEDILRLDLTNCRLVTLSACETGITDFNSTSDEYIGLPSGFILAGAPNVVCSLWAVNDLSTALLMIRFYQNVKTGETVPLALKQAQIWLRDVTVEGLQVWSEPILATLDPFSQEELRSRLSKMDLRSKPFASPYYWAGFCAIGV</sequence>
<accession>K9TQ50</accession>
<proteinExistence type="predicted"/>
<dbReference type="InterPro" id="IPR011990">
    <property type="entry name" value="TPR-like_helical_dom_sf"/>
</dbReference>
<evidence type="ECO:0000256" key="1">
    <source>
        <dbReference type="PROSITE-ProRule" id="PRU00339"/>
    </source>
</evidence>
<evidence type="ECO:0000259" key="3">
    <source>
        <dbReference type="Pfam" id="PF12770"/>
    </source>
</evidence>
<dbReference type="PATRIC" id="fig|56110.3.peg.6156"/>
<feature type="repeat" description="TPR" evidence="1">
    <location>
        <begin position="161"/>
        <end position="194"/>
    </location>
</feature>
<dbReference type="Proteomes" id="UP000010367">
    <property type="component" value="Chromosome"/>
</dbReference>
<evidence type="ECO:0000313" key="4">
    <source>
        <dbReference type="EMBL" id="AFY84538.1"/>
    </source>
</evidence>
<keyword evidence="2" id="KW-0175">Coiled coil</keyword>
<dbReference type="PROSITE" id="PS50005">
    <property type="entry name" value="TPR"/>
    <property type="match status" value="5"/>
</dbReference>
<dbReference type="STRING" id="56110.Oscil6304_5036"/>
<dbReference type="eggNOG" id="COG0457">
    <property type="taxonomic scope" value="Bacteria"/>
</dbReference>
<dbReference type="KEGG" id="oac:Oscil6304_5036"/>
<feature type="coiled-coil region" evidence="2">
    <location>
        <begin position="484"/>
        <end position="518"/>
    </location>
</feature>
<keyword evidence="5" id="KW-1185">Reference proteome</keyword>
<evidence type="ECO:0000313" key="5">
    <source>
        <dbReference type="Proteomes" id="UP000010367"/>
    </source>
</evidence>
<dbReference type="Pfam" id="PF13181">
    <property type="entry name" value="TPR_8"/>
    <property type="match status" value="2"/>
</dbReference>
<feature type="domain" description="CHAT" evidence="3">
    <location>
        <begin position="1677"/>
        <end position="2029"/>
    </location>
</feature>
<dbReference type="InterPro" id="IPR024983">
    <property type="entry name" value="CHAT_dom"/>
</dbReference>
<feature type="repeat" description="TPR" evidence="1">
    <location>
        <begin position="445"/>
        <end position="478"/>
    </location>
</feature>
<dbReference type="InParanoid" id="K9TQ50"/>
<keyword evidence="1" id="KW-0802">TPR repeat</keyword>
<dbReference type="InterPro" id="IPR019734">
    <property type="entry name" value="TPR_rpt"/>
</dbReference>
<reference evidence="4 5" key="1">
    <citation type="submission" date="2012-06" db="EMBL/GenBank/DDBJ databases">
        <title>Finished chromosome of genome of Oscillatoria acuminata PCC 6304.</title>
        <authorList>
            <consortium name="US DOE Joint Genome Institute"/>
            <person name="Gugger M."/>
            <person name="Coursin T."/>
            <person name="Rippka R."/>
            <person name="Tandeau De Marsac N."/>
            <person name="Huntemann M."/>
            <person name="Wei C.-L."/>
            <person name="Han J."/>
            <person name="Detter J.C."/>
            <person name="Han C."/>
            <person name="Tapia R."/>
            <person name="Davenport K."/>
            <person name="Daligault H."/>
            <person name="Erkkila T."/>
            <person name="Gu W."/>
            <person name="Munk A.C.C."/>
            <person name="Teshima H."/>
            <person name="Xu Y."/>
            <person name="Chain P."/>
            <person name="Chen A."/>
            <person name="Krypides N."/>
            <person name="Mavromatis K."/>
            <person name="Markowitz V."/>
            <person name="Szeto E."/>
            <person name="Ivanova N."/>
            <person name="Mikhailova N."/>
            <person name="Ovchinnikova G."/>
            <person name="Pagani I."/>
            <person name="Pati A."/>
            <person name="Goodwin L."/>
            <person name="Peters L."/>
            <person name="Pitluck S."/>
            <person name="Woyke T."/>
            <person name="Kerfeld C."/>
        </authorList>
    </citation>
    <scope>NUCLEOTIDE SEQUENCE [LARGE SCALE GENOMIC DNA]</scope>
    <source>
        <strain evidence="4 5">PCC 6304</strain>
    </source>
</reference>
<dbReference type="SMART" id="SM00028">
    <property type="entry name" value="TPR"/>
    <property type="match status" value="21"/>
</dbReference>
<feature type="coiled-coil region" evidence="2">
    <location>
        <begin position="364"/>
        <end position="398"/>
    </location>
</feature>
<organism evidence="4 5">
    <name type="scientific">Oscillatoria acuminata PCC 6304</name>
    <dbReference type="NCBI Taxonomy" id="56110"/>
    <lineage>
        <taxon>Bacteria</taxon>
        <taxon>Bacillati</taxon>
        <taxon>Cyanobacteriota</taxon>
        <taxon>Cyanophyceae</taxon>
        <taxon>Oscillatoriophycideae</taxon>
        <taxon>Oscillatoriales</taxon>
        <taxon>Oscillatoriaceae</taxon>
        <taxon>Oscillatoria</taxon>
    </lineage>
</organism>
<name>K9TQ50_9CYAN</name>
<dbReference type="eggNOG" id="COG4995">
    <property type="taxonomic scope" value="Bacteria"/>
</dbReference>
<protein>
    <recommendedName>
        <fullName evidence="3">CHAT domain-containing protein</fullName>
    </recommendedName>
</protein>
<dbReference type="Pfam" id="PF12770">
    <property type="entry name" value="CHAT"/>
    <property type="match status" value="1"/>
</dbReference>
<evidence type="ECO:0000256" key="2">
    <source>
        <dbReference type="SAM" id="Coils"/>
    </source>
</evidence>
<feature type="repeat" description="TPR" evidence="1">
    <location>
        <begin position="525"/>
        <end position="558"/>
    </location>
</feature>
<dbReference type="RefSeq" id="WP_015151152.1">
    <property type="nucleotide sequence ID" value="NC_019693.1"/>
</dbReference>
<feature type="coiled-coil region" evidence="2">
    <location>
        <begin position="611"/>
        <end position="638"/>
    </location>
</feature>
<feature type="coiled-coil region" evidence="2">
    <location>
        <begin position="855"/>
        <end position="882"/>
    </location>
</feature>
<dbReference type="OrthoDB" id="433986at2"/>
<dbReference type="HOGENOM" id="CLU_233434_0_0_3"/>
<dbReference type="SUPFAM" id="SSF48452">
    <property type="entry name" value="TPR-like"/>
    <property type="match status" value="7"/>
</dbReference>
<dbReference type="PANTHER" id="PTHR10098">
    <property type="entry name" value="RAPSYN-RELATED"/>
    <property type="match status" value="1"/>
</dbReference>
<dbReference type="Pfam" id="PF13424">
    <property type="entry name" value="TPR_12"/>
    <property type="match status" value="4"/>
</dbReference>
<gene>
    <name evidence="4" type="ORF">Oscil6304_5036</name>
</gene>
<feature type="repeat" description="TPR" evidence="1">
    <location>
        <begin position="645"/>
        <end position="678"/>
    </location>
</feature>
<dbReference type="Gene3D" id="1.25.40.10">
    <property type="entry name" value="Tetratricopeptide repeat domain"/>
    <property type="match status" value="7"/>
</dbReference>
<feature type="repeat" description="TPR" evidence="1">
    <location>
        <begin position="405"/>
        <end position="438"/>
    </location>
</feature>